<dbReference type="AlphaFoldDB" id="A0A132BSD9"/>
<dbReference type="PANTHER" id="PTHR34977:SF1">
    <property type="entry name" value="UPF0337 PROTEIN YJBJ"/>
    <property type="match status" value="1"/>
</dbReference>
<evidence type="ECO:0000256" key="1">
    <source>
        <dbReference type="ARBA" id="ARBA00009129"/>
    </source>
</evidence>
<keyword evidence="4" id="KW-1185">Reference proteome</keyword>
<dbReference type="PIRSF" id="PIRSF039008">
    <property type="entry name" value="YjbJ"/>
    <property type="match status" value="1"/>
</dbReference>
<dbReference type="InterPro" id="IPR026042">
    <property type="entry name" value="YjbJ"/>
</dbReference>
<dbReference type="RefSeq" id="WP_068247674.1">
    <property type="nucleotide sequence ID" value="NZ_LPUY01000100.1"/>
</dbReference>
<dbReference type="PANTHER" id="PTHR34977">
    <property type="entry name" value="UPF0337 PROTEIN YJBJ"/>
    <property type="match status" value="1"/>
</dbReference>
<dbReference type="OrthoDB" id="9796058at2"/>
<dbReference type="EMBL" id="LPUY01000100">
    <property type="protein sequence ID" value="KUP91318.1"/>
    <property type="molecule type" value="Genomic_DNA"/>
</dbReference>
<proteinExistence type="inferred from homology"/>
<dbReference type="SUPFAM" id="SSF69047">
    <property type="entry name" value="Hypothetical protein YjbJ"/>
    <property type="match status" value="1"/>
</dbReference>
<dbReference type="InterPro" id="IPR036629">
    <property type="entry name" value="YjbJ_sf"/>
</dbReference>
<dbReference type="Pfam" id="PF05532">
    <property type="entry name" value="CsbD"/>
    <property type="match status" value="1"/>
</dbReference>
<comment type="caution">
    <text evidence="3">The sequence shown here is derived from an EMBL/GenBank/DDBJ whole genome shotgun (WGS) entry which is preliminary data.</text>
</comment>
<gene>
    <name evidence="3" type="ORF">TRIHO_38920</name>
</gene>
<evidence type="ECO:0000259" key="2">
    <source>
        <dbReference type="Pfam" id="PF05532"/>
    </source>
</evidence>
<dbReference type="InterPro" id="IPR008462">
    <property type="entry name" value="CsbD"/>
</dbReference>
<name>A0A132BSD9_9RHOB</name>
<evidence type="ECO:0000313" key="4">
    <source>
        <dbReference type="Proteomes" id="UP000068382"/>
    </source>
</evidence>
<dbReference type="PATRIC" id="fig|1768241.3.peg.4059"/>
<protein>
    <recommendedName>
        <fullName evidence="2">CsbD-like domain-containing protein</fullName>
    </recommendedName>
</protein>
<comment type="similarity">
    <text evidence="1">Belongs to the UPF0337 (CsbD) family.</text>
</comment>
<reference evidence="3 4" key="1">
    <citation type="submission" date="2015-12" db="EMBL/GenBank/DDBJ databases">
        <title>Genome sequence of the marine Rhodobacteraceae strain O3.65, Candidatus Tritonibacter horizontis.</title>
        <authorList>
            <person name="Poehlein A."/>
            <person name="Giebel H.A."/>
            <person name="Voget S."/>
            <person name="Brinkhoff T."/>
        </authorList>
    </citation>
    <scope>NUCLEOTIDE SEQUENCE [LARGE SCALE GENOMIC DNA]</scope>
    <source>
        <strain evidence="3 4">O3.65</strain>
    </source>
</reference>
<accession>A0A132BSD9</accession>
<feature type="domain" description="CsbD-like" evidence="2">
    <location>
        <begin position="4"/>
        <end position="56"/>
    </location>
</feature>
<dbReference type="Gene3D" id="1.10.1470.10">
    <property type="entry name" value="YjbJ"/>
    <property type="match status" value="1"/>
</dbReference>
<sequence>MNWDIVEGKWKQLKGSVQNQWGKLTDDDVDQVAGNREKLVGMLQERYGVAKDEAERQIDDFANRQKELL</sequence>
<dbReference type="InterPro" id="IPR050423">
    <property type="entry name" value="UPF0337_stress_rsp"/>
</dbReference>
<dbReference type="Proteomes" id="UP000068382">
    <property type="component" value="Unassembled WGS sequence"/>
</dbReference>
<evidence type="ECO:0000313" key="3">
    <source>
        <dbReference type="EMBL" id="KUP91318.1"/>
    </source>
</evidence>
<organism evidence="3 4">
    <name type="scientific">Tritonibacter horizontis</name>
    <dbReference type="NCBI Taxonomy" id="1768241"/>
    <lineage>
        <taxon>Bacteria</taxon>
        <taxon>Pseudomonadati</taxon>
        <taxon>Pseudomonadota</taxon>
        <taxon>Alphaproteobacteria</taxon>
        <taxon>Rhodobacterales</taxon>
        <taxon>Paracoccaceae</taxon>
        <taxon>Tritonibacter</taxon>
    </lineage>
</organism>